<accession>A0A934WAG1</accession>
<dbReference type="RefSeq" id="WP_200598295.1">
    <property type="nucleotide sequence ID" value="NZ_JAEPBG010000030.1"/>
</dbReference>
<proteinExistence type="predicted"/>
<protein>
    <submittedName>
        <fullName evidence="2">Uncharacterized protein</fullName>
    </submittedName>
</protein>
<sequence length="84" mass="9298">MPGVAAWIDSLREAFGKEMVDEMIRTGLKKGTFWAVENGNVVGQPPADVLEKHFAELANPEPSVPPTEAVTAQPEPWIDRRWPS</sequence>
<gene>
    <name evidence="2" type="ORF">JJB74_30290</name>
</gene>
<organism evidence="2 3">
    <name type="scientific">Noviherbaspirillum pedocola</name>
    <dbReference type="NCBI Taxonomy" id="2801341"/>
    <lineage>
        <taxon>Bacteria</taxon>
        <taxon>Pseudomonadati</taxon>
        <taxon>Pseudomonadota</taxon>
        <taxon>Betaproteobacteria</taxon>
        <taxon>Burkholderiales</taxon>
        <taxon>Oxalobacteraceae</taxon>
        <taxon>Noviherbaspirillum</taxon>
    </lineage>
</organism>
<evidence type="ECO:0000313" key="3">
    <source>
        <dbReference type="Proteomes" id="UP000622890"/>
    </source>
</evidence>
<dbReference type="EMBL" id="JAEPBG010000030">
    <property type="protein sequence ID" value="MBK4738924.1"/>
    <property type="molecule type" value="Genomic_DNA"/>
</dbReference>
<evidence type="ECO:0000313" key="2">
    <source>
        <dbReference type="EMBL" id="MBK4738924.1"/>
    </source>
</evidence>
<feature type="region of interest" description="Disordered" evidence="1">
    <location>
        <begin position="59"/>
        <end position="84"/>
    </location>
</feature>
<comment type="caution">
    <text evidence="2">The sequence shown here is derived from an EMBL/GenBank/DDBJ whole genome shotgun (WGS) entry which is preliminary data.</text>
</comment>
<dbReference type="Proteomes" id="UP000622890">
    <property type="component" value="Unassembled WGS sequence"/>
</dbReference>
<keyword evidence="3" id="KW-1185">Reference proteome</keyword>
<dbReference type="AlphaFoldDB" id="A0A934WAG1"/>
<reference evidence="2" key="1">
    <citation type="submission" date="2021-01" db="EMBL/GenBank/DDBJ databases">
        <title>Genome sequence of strain Noviherbaspirillum sp. DKR-6.</title>
        <authorList>
            <person name="Chaudhary D.K."/>
        </authorList>
    </citation>
    <scope>NUCLEOTIDE SEQUENCE</scope>
    <source>
        <strain evidence="2">DKR-6</strain>
    </source>
</reference>
<evidence type="ECO:0000256" key="1">
    <source>
        <dbReference type="SAM" id="MobiDB-lite"/>
    </source>
</evidence>
<name>A0A934WAG1_9BURK</name>